<keyword evidence="3 5" id="KW-1133">Transmembrane helix</keyword>
<sequence length="492" mass="51211">MMKTSEANTPTYPVGQDPDRWKILSVVLAAIFMSLISVSIVNVALPSIKAGLSADNSAIQWVLSGYALTFGVVLVAAGRAGDLLGRGGMFLVGIIVYTTCSMAAGFAPHADALNAARFAQGVGAGLLNPQGVGMIQQYFQGKERGRAFGYFGSTVGIAVAVGPVLGGLLIKLGGPDLGWRLTFLVNLPFGILAVILGLRWFPRPLLARVRDPHTGNPIGLRRTIKSFDPLGALLLGAAVLAVLIPFAESAVSPAVWVLLPIGIILVLAWVKWERRVENAGHSPMVNLDIFTHTSFRNGALLAALWFAGITSIWVLLALYFQNVLGHSALVASVVGIPAAISSAFSANWAGKHVTTKGRPIVMAGMVMVLIGLGLTIGIVLAVDRWGISEWFLVLSLTLVGAGQGAVISPNQTLTLADVPLSYAGSSGAVLQTGQRIGTSVGLTVVTAITFAVMASNPPAAGIAAGYGAIMAVCLAAFVVGGIDLRQRRSHPN</sequence>
<dbReference type="CDD" id="cd17321">
    <property type="entry name" value="MFS_MMR_MDR_like"/>
    <property type="match status" value="1"/>
</dbReference>
<dbReference type="PANTHER" id="PTHR42718">
    <property type="entry name" value="MAJOR FACILITATOR SUPERFAMILY MULTIDRUG TRANSPORTER MFSC"/>
    <property type="match status" value="1"/>
</dbReference>
<feature type="transmembrane region" description="Helical" evidence="5">
    <location>
        <begin position="460"/>
        <end position="482"/>
    </location>
</feature>
<dbReference type="InterPro" id="IPR011701">
    <property type="entry name" value="MFS"/>
</dbReference>
<organism evidence="7 8">
    <name type="scientific">Corynebacterium auriscanis</name>
    <dbReference type="NCBI Taxonomy" id="99807"/>
    <lineage>
        <taxon>Bacteria</taxon>
        <taxon>Bacillati</taxon>
        <taxon>Actinomycetota</taxon>
        <taxon>Actinomycetes</taxon>
        <taxon>Mycobacteriales</taxon>
        <taxon>Corynebacteriaceae</taxon>
        <taxon>Corynebacterium</taxon>
    </lineage>
</organism>
<dbReference type="SUPFAM" id="SSF103473">
    <property type="entry name" value="MFS general substrate transporter"/>
    <property type="match status" value="1"/>
</dbReference>
<dbReference type="InterPro" id="IPR020846">
    <property type="entry name" value="MFS_dom"/>
</dbReference>
<dbReference type="Proteomes" id="UP000030145">
    <property type="component" value="Unassembled WGS sequence"/>
</dbReference>
<keyword evidence="8" id="KW-1185">Reference proteome</keyword>
<dbReference type="AlphaFoldDB" id="A0A0A2DMG4"/>
<feature type="transmembrane region" description="Helical" evidence="5">
    <location>
        <begin position="147"/>
        <end position="169"/>
    </location>
</feature>
<feature type="transmembrane region" description="Helical" evidence="5">
    <location>
        <begin position="57"/>
        <end position="77"/>
    </location>
</feature>
<dbReference type="GeneID" id="300552489"/>
<evidence type="ECO:0000256" key="5">
    <source>
        <dbReference type="SAM" id="Phobius"/>
    </source>
</evidence>
<protein>
    <submittedName>
        <fullName evidence="7">MFS transporter permease</fullName>
    </submittedName>
</protein>
<dbReference type="PANTHER" id="PTHR42718:SF39">
    <property type="entry name" value="ACTINORHODIN TRANSPORTER-RELATED"/>
    <property type="match status" value="1"/>
</dbReference>
<dbReference type="InterPro" id="IPR036259">
    <property type="entry name" value="MFS_trans_sf"/>
</dbReference>
<dbReference type="EMBL" id="JRVJ01000003">
    <property type="protein sequence ID" value="KGM19124.1"/>
    <property type="molecule type" value="Genomic_DNA"/>
</dbReference>
<feature type="transmembrane region" description="Helical" evidence="5">
    <location>
        <begin position="181"/>
        <end position="201"/>
    </location>
</feature>
<evidence type="ECO:0000313" key="8">
    <source>
        <dbReference type="Proteomes" id="UP000030145"/>
    </source>
</evidence>
<comment type="caution">
    <text evidence="7">The sequence shown here is derived from an EMBL/GenBank/DDBJ whole genome shotgun (WGS) entry which is preliminary data.</text>
</comment>
<feature type="transmembrane region" description="Helical" evidence="5">
    <location>
        <begin position="253"/>
        <end position="270"/>
    </location>
</feature>
<feature type="transmembrane region" description="Helical" evidence="5">
    <location>
        <begin position="326"/>
        <end position="348"/>
    </location>
</feature>
<dbReference type="GO" id="GO:0022857">
    <property type="term" value="F:transmembrane transporter activity"/>
    <property type="evidence" value="ECO:0007669"/>
    <property type="project" value="InterPro"/>
</dbReference>
<evidence type="ECO:0000259" key="6">
    <source>
        <dbReference type="PROSITE" id="PS50850"/>
    </source>
</evidence>
<dbReference type="GO" id="GO:0005886">
    <property type="term" value="C:plasma membrane"/>
    <property type="evidence" value="ECO:0007669"/>
    <property type="project" value="UniProtKB-SubCell"/>
</dbReference>
<feature type="transmembrane region" description="Helical" evidence="5">
    <location>
        <begin position="230"/>
        <end position="247"/>
    </location>
</feature>
<evidence type="ECO:0000313" key="7">
    <source>
        <dbReference type="EMBL" id="KGM19124.1"/>
    </source>
</evidence>
<feature type="transmembrane region" description="Helical" evidence="5">
    <location>
        <begin position="360"/>
        <end position="381"/>
    </location>
</feature>
<name>A0A0A2DMG4_9CORY</name>
<reference evidence="7 8" key="1">
    <citation type="submission" date="2014-10" db="EMBL/GenBank/DDBJ databases">
        <title>Whole Genome sequence of Corynebacterium auriscanis strain CIP 106629.</title>
        <authorList>
            <person name="Hassan S.S."/>
            <person name="Jamal S.B."/>
            <person name="Tiwari S."/>
            <person name="Oliveira L.D.C."/>
            <person name="Souza F."/>
            <person name="Mariano D.C."/>
            <person name="Almeida S."/>
            <person name="Dorella F."/>
            <person name="Pereira F."/>
            <person name="Carvalho A."/>
            <person name="Leal C.A."/>
            <person name="Soares S.D.C."/>
            <person name="Figueiredo H.C."/>
            <person name="Silva A."/>
            <person name="Azevedo V.A."/>
        </authorList>
    </citation>
    <scope>NUCLEOTIDE SEQUENCE [LARGE SCALE GENOMIC DNA]</scope>
    <source>
        <strain evidence="7 8">CIP 106629</strain>
    </source>
</reference>
<accession>A0A0A2DMG4</accession>
<dbReference type="PRINTS" id="PR01036">
    <property type="entry name" value="TCRTETB"/>
</dbReference>
<keyword evidence="4 5" id="KW-0472">Membrane</keyword>
<dbReference type="PROSITE" id="PS50850">
    <property type="entry name" value="MFS"/>
    <property type="match status" value="1"/>
</dbReference>
<proteinExistence type="predicted"/>
<feature type="transmembrane region" description="Helical" evidence="5">
    <location>
        <begin position="387"/>
        <end position="407"/>
    </location>
</feature>
<dbReference type="Pfam" id="PF07690">
    <property type="entry name" value="MFS_1"/>
    <property type="match status" value="1"/>
</dbReference>
<dbReference type="Gene3D" id="1.20.1720.10">
    <property type="entry name" value="Multidrug resistance protein D"/>
    <property type="match status" value="2"/>
</dbReference>
<gene>
    <name evidence="7" type="ORF">MA47_02850</name>
</gene>
<feature type="transmembrane region" description="Helical" evidence="5">
    <location>
        <begin position="23"/>
        <end position="45"/>
    </location>
</feature>
<feature type="transmembrane region" description="Helical" evidence="5">
    <location>
        <begin position="299"/>
        <end position="320"/>
    </location>
</feature>
<keyword evidence="2 5" id="KW-0812">Transmembrane</keyword>
<comment type="subcellular location">
    <subcellularLocation>
        <location evidence="1">Cell membrane</location>
        <topology evidence="1">Multi-pass membrane protein</topology>
    </subcellularLocation>
</comment>
<evidence type="ECO:0000256" key="3">
    <source>
        <dbReference type="ARBA" id="ARBA00022989"/>
    </source>
</evidence>
<evidence type="ECO:0000256" key="2">
    <source>
        <dbReference type="ARBA" id="ARBA00022692"/>
    </source>
</evidence>
<feature type="transmembrane region" description="Helical" evidence="5">
    <location>
        <begin position="436"/>
        <end position="454"/>
    </location>
</feature>
<evidence type="ECO:0000256" key="1">
    <source>
        <dbReference type="ARBA" id="ARBA00004651"/>
    </source>
</evidence>
<feature type="domain" description="Major facilitator superfamily (MFS) profile" evidence="6">
    <location>
        <begin position="23"/>
        <end position="488"/>
    </location>
</feature>
<evidence type="ECO:0000256" key="4">
    <source>
        <dbReference type="ARBA" id="ARBA00023136"/>
    </source>
</evidence>
<feature type="transmembrane region" description="Helical" evidence="5">
    <location>
        <begin position="89"/>
        <end position="107"/>
    </location>
</feature>
<dbReference type="RefSeq" id="WP_035113333.1">
    <property type="nucleotide sequence ID" value="NZ_CP047046.1"/>
</dbReference>